<dbReference type="AlphaFoldDB" id="A0A1H6MQ96"/>
<sequence length="235" mass="26469">MKIVGHQINKHLINLFDYKNVHFICVEINNIPNYAKELIESIKNTSWIDKLDVIGKLSYTETSFETIDKLVAIFSVSEDPISTDFGEYLISMTAGSSLEKLLSHEVLPLSELWKEKKSGNAGFDFHTITPRKLISFGEAKYSSVRNPYKAAIEQIVSFINHEKGNRDLPHLQIIAGKESIDNFLKGDKCYCAAFSLQNTQTFDGIIKKITSLTEFGDIIHAGNEIFVIGIKICHP</sequence>
<evidence type="ECO:0008006" key="3">
    <source>
        <dbReference type="Google" id="ProtNLM"/>
    </source>
</evidence>
<reference evidence="2" key="1">
    <citation type="submission" date="2016-09" db="EMBL/GenBank/DDBJ databases">
        <authorList>
            <person name="Koehorst J."/>
        </authorList>
    </citation>
    <scope>NUCLEOTIDE SEQUENCE [LARGE SCALE GENOMIC DNA]</scope>
</reference>
<dbReference type="OrthoDB" id="7000645at2"/>
<dbReference type="STRING" id="1679444.PYTT_2440"/>
<organism evidence="1 2">
    <name type="scientific">Akkermansia glycaniphila</name>
    <dbReference type="NCBI Taxonomy" id="1679444"/>
    <lineage>
        <taxon>Bacteria</taxon>
        <taxon>Pseudomonadati</taxon>
        <taxon>Verrucomicrobiota</taxon>
        <taxon>Verrucomicrobiia</taxon>
        <taxon>Verrucomicrobiales</taxon>
        <taxon>Akkermansiaceae</taxon>
        <taxon>Akkermansia</taxon>
    </lineage>
</organism>
<dbReference type="RefSeq" id="WP_141675837.1">
    <property type="nucleotide sequence ID" value="NZ_LIGX01000029.1"/>
</dbReference>
<dbReference type="KEGG" id="agl:PYTT_2440"/>
<accession>A0A1H6MQ96</accession>
<proteinExistence type="predicted"/>
<evidence type="ECO:0000313" key="1">
    <source>
        <dbReference type="EMBL" id="SEH99885.1"/>
    </source>
</evidence>
<dbReference type="EMBL" id="LT629973">
    <property type="protein sequence ID" value="SEH99885.1"/>
    <property type="molecule type" value="Genomic_DNA"/>
</dbReference>
<name>A0A1H6MQ96_9BACT</name>
<dbReference type="Proteomes" id="UP000176204">
    <property type="component" value="Chromosome I"/>
</dbReference>
<keyword evidence="2" id="KW-1185">Reference proteome</keyword>
<protein>
    <recommendedName>
        <fullName evidence="3">Anti-bacteriophage protein A/HamA C-terminal domain-containing protein</fullName>
    </recommendedName>
</protein>
<gene>
    <name evidence="1" type="ORF">PYTT_2440</name>
</gene>
<evidence type="ECO:0000313" key="2">
    <source>
        <dbReference type="Proteomes" id="UP000176204"/>
    </source>
</evidence>